<feature type="domain" description="Peptidase M20 dimerisation" evidence="8">
    <location>
        <begin position="290"/>
        <end position="433"/>
    </location>
</feature>
<dbReference type="SUPFAM" id="SSF55031">
    <property type="entry name" value="Bacterial exopeptidase dimerisation domain"/>
    <property type="match status" value="1"/>
</dbReference>
<evidence type="ECO:0000313" key="10">
    <source>
        <dbReference type="Proteomes" id="UP001385951"/>
    </source>
</evidence>
<dbReference type="EMBL" id="JASBNA010000017">
    <property type="protein sequence ID" value="KAK7686392.1"/>
    <property type="molecule type" value="Genomic_DNA"/>
</dbReference>
<keyword evidence="4" id="KW-0378">Hydrolase</keyword>
<proteinExistence type="inferred from homology"/>
<dbReference type="Pfam" id="PF07687">
    <property type="entry name" value="M20_dimer"/>
    <property type="match status" value="1"/>
</dbReference>
<keyword evidence="3 7" id="KW-0479">Metal-binding</keyword>
<feature type="binding site" evidence="7">
    <location>
        <position position="552"/>
    </location>
    <ligand>
        <name>Zn(2+)</name>
        <dbReference type="ChEBI" id="CHEBI:29105"/>
        <label>1</label>
    </ligand>
</feature>
<dbReference type="Proteomes" id="UP001385951">
    <property type="component" value="Unassembled WGS sequence"/>
</dbReference>
<evidence type="ECO:0000313" key="9">
    <source>
        <dbReference type="EMBL" id="KAK7686392.1"/>
    </source>
</evidence>
<protein>
    <recommendedName>
        <fullName evidence="8">Peptidase M20 dimerisation domain-containing protein</fullName>
    </recommendedName>
</protein>
<gene>
    <name evidence="9" type="ORF">QCA50_010616</name>
</gene>
<dbReference type="GO" id="GO:0004181">
    <property type="term" value="F:metallocarboxypeptidase activity"/>
    <property type="evidence" value="ECO:0007669"/>
    <property type="project" value="InterPro"/>
</dbReference>
<evidence type="ECO:0000256" key="3">
    <source>
        <dbReference type="ARBA" id="ARBA00022723"/>
    </source>
</evidence>
<organism evidence="9 10">
    <name type="scientific">Cerrena zonata</name>
    <dbReference type="NCBI Taxonomy" id="2478898"/>
    <lineage>
        <taxon>Eukaryota</taxon>
        <taxon>Fungi</taxon>
        <taxon>Dikarya</taxon>
        <taxon>Basidiomycota</taxon>
        <taxon>Agaricomycotina</taxon>
        <taxon>Agaricomycetes</taxon>
        <taxon>Polyporales</taxon>
        <taxon>Cerrenaceae</taxon>
        <taxon>Cerrena</taxon>
    </lineage>
</organism>
<keyword evidence="5 7" id="KW-0862">Zinc</keyword>
<feature type="active site" description="Proton acceptor" evidence="6">
    <location>
        <position position="243"/>
    </location>
</feature>
<evidence type="ECO:0000259" key="8">
    <source>
        <dbReference type="Pfam" id="PF07687"/>
    </source>
</evidence>
<dbReference type="PANTHER" id="PTHR45962">
    <property type="entry name" value="N-FATTY-ACYL-AMINO ACID SYNTHASE/HYDROLASE PM20D1"/>
    <property type="match status" value="1"/>
</dbReference>
<evidence type="ECO:0000256" key="1">
    <source>
        <dbReference type="ARBA" id="ARBA00006247"/>
    </source>
</evidence>
<dbReference type="Gene3D" id="1.10.150.900">
    <property type="match status" value="1"/>
</dbReference>
<dbReference type="InterPro" id="IPR002933">
    <property type="entry name" value="Peptidase_M20"/>
</dbReference>
<feature type="binding site" evidence="7">
    <location>
        <position position="272"/>
    </location>
    <ligand>
        <name>Zn(2+)</name>
        <dbReference type="ChEBI" id="CHEBI:29105"/>
        <label>2</label>
    </ligand>
</feature>
<feature type="binding site" evidence="7">
    <location>
        <position position="209"/>
    </location>
    <ligand>
        <name>Zn(2+)</name>
        <dbReference type="ChEBI" id="CHEBI:29105"/>
        <label>2</label>
    </ligand>
</feature>
<evidence type="ECO:0000256" key="2">
    <source>
        <dbReference type="ARBA" id="ARBA00022670"/>
    </source>
</evidence>
<feature type="binding site" evidence="7">
    <location>
        <position position="174"/>
    </location>
    <ligand>
        <name>Zn(2+)</name>
        <dbReference type="ChEBI" id="CHEBI:29105"/>
        <label>2</label>
    </ligand>
</feature>
<dbReference type="PANTHER" id="PTHR45962:SF1">
    <property type="entry name" value="N-FATTY-ACYL-AMINO ACID SYNTHASE_HYDROLASE PM20D1"/>
    <property type="match status" value="1"/>
</dbReference>
<dbReference type="PROSITE" id="PS00759">
    <property type="entry name" value="ARGE_DAPE_CPG2_2"/>
    <property type="match status" value="1"/>
</dbReference>
<evidence type="ECO:0000256" key="5">
    <source>
        <dbReference type="ARBA" id="ARBA00022833"/>
    </source>
</evidence>
<dbReference type="InterPro" id="IPR001261">
    <property type="entry name" value="ArgE/DapE_CS"/>
</dbReference>
<evidence type="ECO:0000256" key="4">
    <source>
        <dbReference type="ARBA" id="ARBA00022801"/>
    </source>
</evidence>
<dbReference type="Pfam" id="PF01546">
    <property type="entry name" value="Peptidase_M20"/>
    <property type="match status" value="1"/>
</dbReference>
<dbReference type="AlphaFoldDB" id="A0AAW0G1X7"/>
<reference evidence="9 10" key="1">
    <citation type="submission" date="2022-09" db="EMBL/GenBank/DDBJ databases">
        <authorList>
            <person name="Palmer J.M."/>
        </authorList>
    </citation>
    <scope>NUCLEOTIDE SEQUENCE [LARGE SCALE GENOMIC DNA]</scope>
    <source>
        <strain evidence="9 10">DSM 7382</strain>
    </source>
</reference>
<comment type="caution">
    <text evidence="9">The sequence shown here is derived from an EMBL/GenBank/DDBJ whole genome shotgun (WGS) entry which is preliminary data.</text>
</comment>
<feature type="active site" evidence="6">
    <location>
        <position position="176"/>
    </location>
</feature>
<feature type="binding site" evidence="7">
    <location>
        <position position="244"/>
    </location>
    <ligand>
        <name>Zn(2+)</name>
        <dbReference type="ChEBI" id="CHEBI:29105"/>
        <label>1</label>
    </ligand>
</feature>
<dbReference type="FunFam" id="3.40.630.10:FF:000027">
    <property type="entry name" value="N-fatty-acyl-amino acid synthase/hydrolase PM20D1"/>
    <property type="match status" value="1"/>
</dbReference>
<dbReference type="InterPro" id="IPR011650">
    <property type="entry name" value="Peptidase_M20_dimer"/>
</dbReference>
<dbReference type="CDD" id="cd05674">
    <property type="entry name" value="M20_yscS"/>
    <property type="match status" value="1"/>
</dbReference>
<dbReference type="GO" id="GO:0051603">
    <property type="term" value="P:proteolysis involved in protein catabolic process"/>
    <property type="evidence" value="ECO:0007669"/>
    <property type="project" value="TreeGrafter"/>
</dbReference>
<feature type="binding site" evidence="7">
    <location>
        <position position="209"/>
    </location>
    <ligand>
        <name>Zn(2+)</name>
        <dbReference type="ChEBI" id="CHEBI:29105"/>
        <label>1</label>
    </ligand>
</feature>
<dbReference type="Gene3D" id="3.40.630.10">
    <property type="entry name" value="Zn peptidases"/>
    <property type="match status" value="1"/>
</dbReference>
<dbReference type="SUPFAM" id="SSF53187">
    <property type="entry name" value="Zn-dependent exopeptidases"/>
    <property type="match status" value="1"/>
</dbReference>
<keyword evidence="10" id="KW-1185">Reference proteome</keyword>
<dbReference type="InterPro" id="IPR017141">
    <property type="entry name" value="Pept_M20_carboxypep"/>
</dbReference>
<keyword evidence="2" id="KW-0645">Protease</keyword>
<dbReference type="PROSITE" id="PS00758">
    <property type="entry name" value="ARGE_DAPE_CPG2_1"/>
    <property type="match status" value="1"/>
</dbReference>
<sequence length="583" mass="63474">MAPTIVVEKDGLLPSSMPYTSSPRGGMSSLRATVYIAITLVCASTALWSLCPQHYWGEPVVATNLCAQASAVNPVKHAELWSSLDGIYATETFASRAIEWLGGAIRVPTESFDNMAPVGEDPRWEAFGPFHDYLLKAFPQVHATLALTKVNTYGLVFEWKGSDESLKPLLLMGHQDVVPVNPDTVSEWTHPPFSGHFDGKLLWGRGSSDDKNGLVGILSTVETLIESGFKPTRGIVLSFGFDEEASGPQGAAHLAEYLQEKYGKNAFALLVDEGGDYMIEHGKVFATPGIAEKGYIDVRIDVESPGGHSSVPPSHTTIGLLSALLVHIESNPYTPKLNRGTPMYMKSQCLAAHAPKLPSDLRKALLAAEKSDTALRAAEKILFEDRMFKALVGTTQAIDLISGGVKTNALPESAWAIVNHRIATDSSLTETKEHDIHTLKTLAAKFNLSYSAFGEDITDSSSHAYGKLTLSDAFHAGLQPAPITPLDAAAYQLVSGTIKATYDAHRGGDEVIVSPGIMSGNTDTRYYWDLTPHIFRYNHHYTGNDSLFKDIHTVNEYIEVDAYIEMIKFFTLLILNADESTDL</sequence>
<comment type="similarity">
    <text evidence="1">Belongs to the peptidase M20A family.</text>
</comment>
<name>A0AAW0G1X7_9APHY</name>
<dbReference type="GO" id="GO:0046872">
    <property type="term" value="F:metal ion binding"/>
    <property type="evidence" value="ECO:0007669"/>
    <property type="project" value="UniProtKB-KW"/>
</dbReference>
<dbReference type="InterPro" id="IPR047177">
    <property type="entry name" value="Pept_M20A"/>
</dbReference>
<dbReference type="Gene3D" id="3.30.70.360">
    <property type="match status" value="1"/>
</dbReference>
<dbReference type="PIRSF" id="PIRSF037217">
    <property type="entry name" value="Carboxypeptidase_S"/>
    <property type="match status" value="1"/>
</dbReference>
<evidence type="ECO:0000256" key="7">
    <source>
        <dbReference type="PIRSR" id="PIRSR037217-2"/>
    </source>
</evidence>
<evidence type="ECO:0000256" key="6">
    <source>
        <dbReference type="PIRSR" id="PIRSR037217-1"/>
    </source>
</evidence>
<dbReference type="InterPro" id="IPR036264">
    <property type="entry name" value="Bact_exopeptidase_dim_dom"/>
</dbReference>
<accession>A0AAW0G1X7</accession>
<dbReference type="GO" id="GO:0000328">
    <property type="term" value="C:fungal-type vacuole lumen"/>
    <property type="evidence" value="ECO:0007669"/>
    <property type="project" value="TreeGrafter"/>
</dbReference>